<sequence length="38" mass="4399">MLHNEYNCVAFHLYEFHVSTLNCGKALTTVLRCLGRFP</sequence>
<name>A0A0E9UF42_ANGAN</name>
<evidence type="ECO:0000313" key="1">
    <source>
        <dbReference type="EMBL" id="JAH63578.1"/>
    </source>
</evidence>
<organism evidence="1">
    <name type="scientific">Anguilla anguilla</name>
    <name type="common">European freshwater eel</name>
    <name type="synonym">Muraena anguilla</name>
    <dbReference type="NCBI Taxonomy" id="7936"/>
    <lineage>
        <taxon>Eukaryota</taxon>
        <taxon>Metazoa</taxon>
        <taxon>Chordata</taxon>
        <taxon>Craniata</taxon>
        <taxon>Vertebrata</taxon>
        <taxon>Euteleostomi</taxon>
        <taxon>Actinopterygii</taxon>
        <taxon>Neopterygii</taxon>
        <taxon>Teleostei</taxon>
        <taxon>Anguilliformes</taxon>
        <taxon>Anguillidae</taxon>
        <taxon>Anguilla</taxon>
    </lineage>
</organism>
<protein>
    <submittedName>
        <fullName evidence="1">Uncharacterized protein</fullName>
    </submittedName>
</protein>
<reference evidence="1" key="1">
    <citation type="submission" date="2014-11" db="EMBL/GenBank/DDBJ databases">
        <authorList>
            <person name="Amaro Gonzalez C."/>
        </authorList>
    </citation>
    <scope>NUCLEOTIDE SEQUENCE</scope>
</reference>
<dbReference type="EMBL" id="GBXM01044999">
    <property type="protein sequence ID" value="JAH63578.1"/>
    <property type="molecule type" value="Transcribed_RNA"/>
</dbReference>
<proteinExistence type="predicted"/>
<accession>A0A0E9UF42</accession>
<dbReference type="AlphaFoldDB" id="A0A0E9UF42"/>
<reference evidence="1" key="2">
    <citation type="journal article" date="2015" name="Fish Shellfish Immunol.">
        <title>Early steps in the European eel (Anguilla anguilla)-Vibrio vulnificus interaction in the gills: Role of the RtxA13 toxin.</title>
        <authorList>
            <person name="Callol A."/>
            <person name="Pajuelo D."/>
            <person name="Ebbesson L."/>
            <person name="Teles M."/>
            <person name="MacKenzie S."/>
            <person name="Amaro C."/>
        </authorList>
    </citation>
    <scope>NUCLEOTIDE SEQUENCE</scope>
</reference>